<dbReference type="AlphaFoldDB" id="A0A3A8HQB2"/>
<dbReference type="GO" id="GO:0000160">
    <property type="term" value="P:phosphorelay signal transduction system"/>
    <property type="evidence" value="ECO:0007669"/>
    <property type="project" value="InterPro"/>
</dbReference>
<name>A0A3A8HQB2_9BACT</name>
<dbReference type="InterPro" id="IPR011006">
    <property type="entry name" value="CheY-like_superfamily"/>
</dbReference>
<reference evidence="4 5" key="1">
    <citation type="submission" date="2020-05" db="EMBL/GenBank/DDBJ databases">
        <authorList>
            <person name="Whitworth D."/>
        </authorList>
    </citation>
    <scope>NUCLEOTIDE SEQUENCE [LARGE SCALE GENOMIC DNA]</scope>
    <source>
        <strain evidence="4 5">AB043B</strain>
    </source>
</reference>
<evidence type="ECO:0000313" key="4">
    <source>
        <dbReference type="EMBL" id="NOK34779.1"/>
    </source>
</evidence>
<dbReference type="OrthoDB" id="5507548at2"/>
<evidence type="ECO:0000256" key="1">
    <source>
        <dbReference type="ARBA" id="ARBA00022553"/>
    </source>
</evidence>
<accession>A0A3A8HQB2</accession>
<dbReference type="CDD" id="cd00156">
    <property type="entry name" value="REC"/>
    <property type="match status" value="1"/>
</dbReference>
<dbReference type="Proteomes" id="UP000563426">
    <property type="component" value="Unassembled WGS sequence"/>
</dbReference>
<keyword evidence="5" id="KW-1185">Reference proteome</keyword>
<dbReference type="EMBL" id="JABFJV010000082">
    <property type="protein sequence ID" value="NOK34779.1"/>
    <property type="molecule type" value="Genomic_DNA"/>
</dbReference>
<dbReference type="Pfam" id="PF00072">
    <property type="entry name" value="Response_reg"/>
    <property type="match status" value="1"/>
</dbReference>
<dbReference type="SMART" id="SM00448">
    <property type="entry name" value="REC"/>
    <property type="match status" value="2"/>
</dbReference>
<feature type="modified residue" description="4-aspartylphosphate" evidence="2">
    <location>
        <position position="52"/>
    </location>
</feature>
<dbReference type="InterPro" id="IPR050595">
    <property type="entry name" value="Bact_response_regulator"/>
</dbReference>
<gene>
    <name evidence="4" type="ORF">HMI49_16390</name>
</gene>
<dbReference type="Gene3D" id="3.40.50.2300">
    <property type="match status" value="2"/>
</dbReference>
<keyword evidence="1 2" id="KW-0597">Phosphoprotein</keyword>
<organism evidence="4 5">
    <name type="scientific">Corallococcus exercitus</name>
    <dbReference type="NCBI Taxonomy" id="2316736"/>
    <lineage>
        <taxon>Bacteria</taxon>
        <taxon>Pseudomonadati</taxon>
        <taxon>Myxococcota</taxon>
        <taxon>Myxococcia</taxon>
        <taxon>Myxococcales</taxon>
        <taxon>Cystobacterineae</taxon>
        <taxon>Myxococcaceae</taxon>
        <taxon>Corallococcus</taxon>
    </lineage>
</organism>
<protein>
    <submittedName>
        <fullName evidence="4">Response regulator transcription factor</fullName>
    </submittedName>
</protein>
<dbReference type="SUPFAM" id="SSF52172">
    <property type="entry name" value="CheY-like"/>
    <property type="match status" value="2"/>
</dbReference>
<evidence type="ECO:0000256" key="2">
    <source>
        <dbReference type="PROSITE-ProRule" id="PRU00169"/>
    </source>
</evidence>
<evidence type="ECO:0000313" key="5">
    <source>
        <dbReference type="Proteomes" id="UP000563426"/>
    </source>
</evidence>
<proteinExistence type="predicted"/>
<dbReference type="RefSeq" id="WP_120529300.1">
    <property type="nucleotide sequence ID" value="NZ_JABFJV010000082.1"/>
</dbReference>
<dbReference type="PANTHER" id="PTHR44591">
    <property type="entry name" value="STRESS RESPONSE REGULATOR PROTEIN 1"/>
    <property type="match status" value="1"/>
</dbReference>
<evidence type="ECO:0000259" key="3">
    <source>
        <dbReference type="PROSITE" id="PS50110"/>
    </source>
</evidence>
<sequence length="233" mass="24756">MGRFLVVDDNRAFAENLAEILEDAGHETTVVDCGEAALQAARAERYDVLITDMRMAGMSGAALVHHLRQRDPGLAAIVVTAHPGEAELARAHAEGVLAVLPKPVPVPALVELLTRARRDGLVVLVEDDASLADNLTEVLRERGFTAVVARSVPDVAGLKPVRPFAALVDLRVPGGPDGEALRRVRERFPSATPFVVTAFPEALPGDFEGRCVRKPFDTGALLAALEQVHGGSA</sequence>
<dbReference type="InterPro" id="IPR001789">
    <property type="entry name" value="Sig_transdc_resp-reg_receiver"/>
</dbReference>
<dbReference type="PROSITE" id="PS50110">
    <property type="entry name" value="RESPONSE_REGULATORY"/>
    <property type="match status" value="2"/>
</dbReference>
<feature type="domain" description="Response regulatory" evidence="3">
    <location>
        <begin position="121"/>
        <end position="229"/>
    </location>
</feature>
<feature type="domain" description="Response regulatory" evidence="3">
    <location>
        <begin position="3"/>
        <end position="117"/>
    </location>
</feature>
<comment type="caution">
    <text evidence="4">The sequence shown here is derived from an EMBL/GenBank/DDBJ whole genome shotgun (WGS) entry which is preliminary data.</text>
</comment>
<dbReference type="PANTHER" id="PTHR44591:SF21">
    <property type="entry name" value="TWO-COMPONENT RESPONSE REGULATOR"/>
    <property type="match status" value="1"/>
</dbReference>
<feature type="modified residue" description="4-aspartylphosphate" evidence="2">
    <location>
        <position position="169"/>
    </location>
</feature>